<organism evidence="3 4">
    <name type="scientific">Cupriavidus neocaledonicus</name>
    <dbReference type="NCBI Taxonomy" id="1040979"/>
    <lineage>
        <taxon>Bacteria</taxon>
        <taxon>Pseudomonadati</taxon>
        <taxon>Pseudomonadota</taxon>
        <taxon>Betaproteobacteria</taxon>
        <taxon>Burkholderiales</taxon>
        <taxon>Burkholderiaceae</taxon>
        <taxon>Cupriavidus</taxon>
    </lineage>
</organism>
<dbReference type="EMBL" id="OFTC01000029">
    <property type="protein sequence ID" value="SOZ37515.1"/>
    <property type="molecule type" value="Genomic_DNA"/>
</dbReference>
<evidence type="ECO:0000256" key="1">
    <source>
        <dbReference type="SAM" id="MobiDB-lite"/>
    </source>
</evidence>
<reference evidence="4 5" key="1">
    <citation type="submission" date="2018-01" db="EMBL/GenBank/DDBJ databases">
        <authorList>
            <person name="Clerissi C."/>
        </authorList>
    </citation>
    <scope>NUCLEOTIDE SEQUENCE [LARGE SCALE GENOMIC DNA]</scope>
    <source>
        <strain evidence="2">Cupriavidus taiwanensis STM 6082</strain>
        <strain evidence="3">Cupriavidus taiwanensis STM 6160</strain>
    </source>
</reference>
<protein>
    <submittedName>
        <fullName evidence="3">Uncharacterized protein</fullName>
    </submittedName>
</protein>
<feature type="region of interest" description="Disordered" evidence="1">
    <location>
        <begin position="67"/>
        <end position="91"/>
    </location>
</feature>
<dbReference type="Proteomes" id="UP000255168">
    <property type="component" value="Chromosome I"/>
</dbReference>
<evidence type="ECO:0000313" key="4">
    <source>
        <dbReference type="Proteomes" id="UP000255168"/>
    </source>
</evidence>
<proteinExistence type="predicted"/>
<evidence type="ECO:0000313" key="3">
    <source>
        <dbReference type="EMBL" id="SPD46087.1"/>
    </source>
</evidence>
<keyword evidence="5" id="KW-1185">Reference proteome</keyword>
<dbReference type="AlphaFoldDB" id="A0A375H762"/>
<name>A0A375H762_9BURK</name>
<dbReference type="EMBL" id="LT984806">
    <property type="protein sequence ID" value="SPD46087.1"/>
    <property type="molecule type" value="Genomic_DNA"/>
</dbReference>
<dbReference type="Proteomes" id="UP000256710">
    <property type="component" value="Unassembled WGS sequence"/>
</dbReference>
<evidence type="ECO:0000313" key="5">
    <source>
        <dbReference type="Proteomes" id="UP000256710"/>
    </source>
</evidence>
<feature type="compositionally biased region" description="Polar residues" evidence="1">
    <location>
        <begin position="73"/>
        <end position="91"/>
    </location>
</feature>
<sequence length="91" mass="9956">MRRFDAPPRPVLQYPAVRVQKSQRPFRVAAIARGGSRMVFHTPAYRPDATSLAGGTPANRLAALVAPQKHSETVSARQGRSHGLTSNPQRQ</sequence>
<gene>
    <name evidence="2" type="ORF">CBM2605_A70115</name>
    <name evidence="3" type="ORF">CBM2607_11024</name>
</gene>
<accession>A0A375H762</accession>
<evidence type="ECO:0000313" key="2">
    <source>
        <dbReference type="EMBL" id="SOZ37515.1"/>
    </source>
</evidence>